<reference evidence="2 3" key="1">
    <citation type="submission" date="2020-08" db="EMBL/GenBank/DDBJ databases">
        <authorList>
            <person name="Kim C.M."/>
        </authorList>
    </citation>
    <scope>NUCLEOTIDE SEQUENCE [LARGE SCALE GENOMIC DNA]</scope>
    <source>
        <strain evidence="2 3">SR9</strain>
    </source>
</reference>
<gene>
    <name evidence="2" type="ORF">H3H45_17075</name>
</gene>
<evidence type="ECO:0000256" key="1">
    <source>
        <dbReference type="SAM" id="SignalP"/>
    </source>
</evidence>
<comment type="caution">
    <text evidence="2">The sequence shown here is derived from an EMBL/GenBank/DDBJ whole genome shotgun (WGS) entry which is preliminary data.</text>
</comment>
<name>A0A7W4H4W3_9GAMM</name>
<feature type="chain" id="PRO_5031515968" evidence="1">
    <location>
        <begin position="23"/>
        <end position="167"/>
    </location>
</feature>
<sequence length="167" mass="18181">MPRLRHLLLCLLLSTPSLSAHADAPSEALAVQIERLVELLGDGYSSGYPEASLYRLADQQQPDSPAFAVFTVEGYGGGNGHLQYLAAFQRGQGRDGKEHYQFLDVVWIGGKSFRSIDDIDALELLPAGGMRVHLSGMANSAEDAPNFPSQPLRVQRDLIQGRFLGES</sequence>
<keyword evidence="3" id="KW-1185">Reference proteome</keyword>
<accession>A0A7W4H4W3</accession>
<proteinExistence type="predicted"/>
<protein>
    <submittedName>
        <fullName evidence="2">Uncharacterized protein</fullName>
    </submittedName>
</protein>
<dbReference type="RefSeq" id="WP_182834894.1">
    <property type="nucleotide sequence ID" value="NZ_JACJFN010000004.1"/>
</dbReference>
<dbReference type="AlphaFoldDB" id="A0A7W4H4W3"/>
<evidence type="ECO:0000313" key="3">
    <source>
        <dbReference type="Proteomes" id="UP000581189"/>
    </source>
</evidence>
<feature type="signal peptide" evidence="1">
    <location>
        <begin position="1"/>
        <end position="22"/>
    </location>
</feature>
<evidence type="ECO:0000313" key="2">
    <source>
        <dbReference type="EMBL" id="MBB1520960.1"/>
    </source>
</evidence>
<organism evidence="2 3">
    <name type="scientific">Aquipseudomonas guryensis</name>
    <dbReference type="NCBI Taxonomy" id="2759165"/>
    <lineage>
        <taxon>Bacteria</taxon>
        <taxon>Pseudomonadati</taxon>
        <taxon>Pseudomonadota</taxon>
        <taxon>Gammaproteobacteria</taxon>
        <taxon>Pseudomonadales</taxon>
        <taxon>Pseudomonadaceae</taxon>
        <taxon>Aquipseudomonas</taxon>
    </lineage>
</organism>
<dbReference type="EMBL" id="JACJFN010000004">
    <property type="protein sequence ID" value="MBB1520960.1"/>
    <property type="molecule type" value="Genomic_DNA"/>
</dbReference>
<dbReference type="Proteomes" id="UP000581189">
    <property type="component" value="Unassembled WGS sequence"/>
</dbReference>
<keyword evidence="1" id="KW-0732">Signal</keyword>